<dbReference type="RefSeq" id="WP_216520749.1">
    <property type="nucleotide sequence ID" value="NZ_JAHLPM010000012.1"/>
</dbReference>
<dbReference type="Pfam" id="PF14595">
    <property type="entry name" value="Thioredoxin_9"/>
    <property type="match status" value="1"/>
</dbReference>
<dbReference type="EMBL" id="JAHLPM010000012">
    <property type="protein sequence ID" value="MBU5439075.1"/>
    <property type="molecule type" value="Genomic_DNA"/>
</dbReference>
<organism evidence="1 2">
    <name type="scientific">Tissierella simiarum</name>
    <dbReference type="NCBI Taxonomy" id="2841534"/>
    <lineage>
        <taxon>Bacteria</taxon>
        <taxon>Bacillati</taxon>
        <taxon>Bacillota</taxon>
        <taxon>Tissierellia</taxon>
        <taxon>Tissierellales</taxon>
        <taxon>Tissierellaceae</taxon>
        <taxon>Tissierella</taxon>
    </lineage>
</organism>
<keyword evidence="2" id="KW-1185">Reference proteome</keyword>
<evidence type="ECO:0000313" key="1">
    <source>
        <dbReference type="EMBL" id="MBU5439075.1"/>
    </source>
</evidence>
<reference evidence="1 2" key="1">
    <citation type="submission" date="2021-06" db="EMBL/GenBank/DDBJ databases">
        <authorList>
            <person name="Sun Q."/>
            <person name="Li D."/>
        </authorList>
    </citation>
    <scope>NUCLEOTIDE SEQUENCE [LARGE SCALE GENOMIC DNA]</scope>
    <source>
        <strain evidence="1 2">MSJ-40</strain>
    </source>
</reference>
<gene>
    <name evidence="1" type="ORF">KQI42_13710</name>
</gene>
<dbReference type="Proteomes" id="UP000749471">
    <property type="component" value="Unassembled WGS sequence"/>
</dbReference>
<protein>
    <submittedName>
        <fullName evidence="1">Thioredoxin family protein</fullName>
    </submittedName>
</protein>
<name>A0ABS6E9K1_9FIRM</name>
<sequence length="168" mass="19985">MENKKLFNKGISFREFLEEGKEEHREKTLNIFKNINFENSLIERIKSINKKVNVLMVAEIWCPDCMINVPIVGKMEELNNYINISIVDIENNREFFSKYQEEGNIKIPTFVFFDEDFNEIGHFIERPSLVKEVYGKNNQAEVILTMKKYRNCEFIEETLKEILNIIGY</sequence>
<proteinExistence type="predicted"/>
<comment type="caution">
    <text evidence="1">The sequence shown here is derived from an EMBL/GenBank/DDBJ whole genome shotgun (WGS) entry which is preliminary data.</text>
</comment>
<evidence type="ECO:0000313" key="2">
    <source>
        <dbReference type="Proteomes" id="UP000749471"/>
    </source>
</evidence>
<accession>A0ABS6E9K1</accession>
<dbReference type="CDD" id="cd02947">
    <property type="entry name" value="TRX_family"/>
    <property type="match status" value="1"/>
</dbReference>